<sequence>MLRVAAKAHSTDSHDCSLIVDETSLGKDISWVSSQNRYMYCGVTDFGQGPVGNSIASNALLFLLVSLKGRWKSPIAYFLTDHISSTQLEACVKELICKAADHNLTENLCSRPFEGKYESC</sequence>
<evidence type="ECO:0000259" key="1">
    <source>
        <dbReference type="Pfam" id="PF21787"/>
    </source>
</evidence>
<dbReference type="Proteomes" id="UP000735302">
    <property type="component" value="Unassembled WGS sequence"/>
</dbReference>
<organism evidence="2 3">
    <name type="scientific">Plakobranchus ocellatus</name>
    <dbReference type="NCBI Taxonomy" id="259542"/>
    <lineage>
        <taxon>Eukaryota</taxon>
        <taxon>Metazoa</taxon>
        <taxon>Spiralia</taxon>
        <taxon>Lophotrochozoa</taxon>
        <taxon>Mollusca</taxon>
        <taxon>Gastropoda</taxon>
        <taxon>Heterobranchia</taxon>
        <taxon>Euthyneura</taxon>
        <taxon>Panpulmonata</taxon>
        <taxon>Sacoglossa</taxon>
        <taxon>Placobranchoidea</taxon>
        <taxon>Plakobranchidae</taxon>
        <taxon>Plakobranchus</taxon>
    </lineage>
</organism>
<accession>A0AAV4DZI5</accession>
<gene>
    <name evidence="2" type="ORF">PoB_007574600</name>
</gene>
<reference evidence="2 3" key="1">
    <citation type="journal article" date="2021" name="Elife">
        <title>Chloroplast acquisition without the gene transfer in kleptoplastic sea slugs, Plakobranchus ocellatus.</title>
        <authorList>
            <person name="Maeda T."/>
            <person name="Takahashi S."/>
            <person name="Yoshida T."/>
            <person name="Shimamura S."/>
            <person name="Takaki Y."/>
            <person name="Nagai Y."/>
            <person name="Toyoda A."/>
            <person name="Suzuki Y."/>
            <person name="Arimoto A."/>
            <person name="Ishii H."/>
            <person name="Satoh N."/>
            <person name="Nishiyama T."/>
            <person name="Hasebe M."/>
            <person name="Maruyama T."/>
            <person name="Minagawa J."/>
            <person name="Obokata J."/>
            <person name="Shigenobu S."/>
        </authorList>
    </citation>
    <scope>NUCLEOTIDE SEQUENCE [LARGE SCALE GENOMIC DNA]</scope>
</reference>
<comment type="caution">
    <text evidence="2">The sequence shown here is derived from an EMBL/GenBank/DDBJ whole genome shotgun (WGS) entry which is preliminary data.</text>
</comment>
<dbReference type="AlphaFoldDB" id="A0AAV4DZI5"/>
<dbReference type="Pfam" id="PF21787">
    <property type="entry name" value="TNP-like_RNaseH_N"/>
    <property type="match status" value="1"/>
</dbReference>
<name>A0AAV4DZI5_9GAST</name>
<protein>
    <submittedName>
        <fullName evidence="2">THAP domain-containing protein 9</fullName>
    </submittedName>
</protein>
<proteinExistence type="predicted"/>
<keyword evidence="3" id="KW-1185">Reference proteome</keyword>
<evidence type="ECO:0000313" key="2">
    <source>
        <dbReference type="EMBL" id="GFO49241.1"/>
    </source>
</evidence>
<dbReference type="InterPro" id="IPR048365">
    <property type="entry name" value="TNP-like_RNaseH_N"/>
</dbReference>
<feature type="domain" description="Transposable element P transposase-like RNase H" evidence="1">
    <location>
        <begin position="5"/>
        <end position="104"/>
    </location>
</feature>
<evidence type="ECO:0000313" key="3">
    <source>
        <dbReference type="Proteomes" id="UP000735302"/>
    </source>
</evidence>
<dbReference type="EMBL" id="BLXT01008461">
    <property type="protein sequence ID" value="GFO49241.1"/>
    <property type="molecule type" value="Genomic_DNA"/>
</dbReference>